<dbReference type="InterPro" id="IPR050327">
    <property type="entry name" value="Proton-linked_MCT"/>
</dbReference>
<dbReference type="Pfam" id="PF07690">
    <property type="entry name" value="MFS_1"/>
    <property type="match status" value="1"/>
</dbReference>
<feature type="region of interest" description="Disordered" evidence="1">
    <location>
        <begin position="394"/>
        <end position="420"/>
    </location>
</feature>
<evidence type="ECO:0000313" key="3">
    <source>
        <dbReference type="EMBL" id="JAP41853.1"/>
    </source>
</evidence>
<feature type="transmembrane region" description="Helical" evidence="2">
    <location>
        <begin position="692"/>
        <end position="710"/>
    </location>
</feature>
<dbReference type="InterPro" id="IPR011701">
    <property type="entry name" value="MFS"/>
</dbReference>
<feature type="transmembrane region" description="Helical" evidence="2">
    <location>
        <begin position="128"/>
        <end position="150"/>
    </location>
</feature>
<feature type="transmembrane region" description="Helical" evidence="2">
    <location>
        <begin position="622"/>
        <end position="651"/>
    </location>
</feature>
<dbReference type="PANTHER" id="PTHR11360:SF286">
    <property type="entry name" value="GH22266P"/>
    <property type="match status" value="1"/>
</dbReference>
<organism evidence="3">
    <name type="scientific">Schistocephalus solidus</name>
    <name type="common">Tapeworm</name>
    <dbReference type="NCBI Taxonomy" id="70667"/>
    <lineage>
        <taxon>Eukaryota</taxon>
        <taxon>Metazoa</taxon>
        <taxon>Spiralia</taxon>
        <taxon>Lophotrochozoa</taxon>
        <taxon>Platyhelminthes</taxon>
        <taxon>Cestoda</taxon>
        <taxon>Eucestoda</taxon>
        <taxon>Diphyllobothriidea</taxon>
        <taxon>Diphyllobothriidae</taxon>
        <taxon>Schistocephalus</taxon>
    </lineage>
</organism>
<feature type="transmembrane region" description="Helical" evidence="2">
    <location>
        <begin position="83"/>
        <end position="108"/>
    </location>
</feature>
<feature type="transmembrane region" description="Helical" evidence="2">
    <location>
        <begin position="221"/>
        <end position="242"/>
    </location>
</feature>
<feature type="non-terminal residue" evidence="3">
    <location>
        <position position="1"/>
    </location>
</feature>
<proteinExistence type="predicted"/>
<feature type="transmembrane region" description="Helical" evidence="2">
    <location>
        <begin position="663"/>
        <end position="685"/>
    </location>
</feature>
<reference evidence="3" key="1">
    <citation type="submission" date="2016-01" db="EMBL/GenBank/DDBJ databases">
        <title>Reference transcriptome for the parasite Schistocephalus solidus: insights into the molecular evolution of parasitism.</title>
        <authorList>
            <person name="Hebert F.O."/>
            <person name="Grambauer S."/>
            <person name="Barber I."/>
            <person name="Landry C.R."/>
            <person name="Aubin-Horth N."/>
        </authorList>
    </citation>
    <scope>NUCLEOTIDE SEQUENCE</scope>
</reference>
<protein>
    <submittedName>
        <fullName evidence="3">Uncharacterized protein</fullName>
    </submittedName>
</protein>
<dbReference type="AlphaFoldDB" id="A0A0X3NR22"/>
<dbReference type="InterPro" id="IPR036259">
    <property type="entry name" value="MFS_trans_sf"/>
</dbReference>
<keyword evidence="2" id="KW-0812">Transmembrane</keyword>
<feature type="transmembrane region" description="Helical" evidence="2">
    <location>
        <begin position="182"/>
        <end position="209"/>
    </location>
</feature>
<feature type="transmembrane region" description="Helical" evidence="2">
    <location>
        <begin position="157"/>
        <end position="176"/>
    </location>
</feature>
<dbReference type="Gene3D" id="1.20.1250.20">
    <property type="entry name" value="MFS general substrate transporter like domains"/>
    <property type="match status" value="2"/>
</dbReference>
<dbReference type="EMBL" id="GEEE01021372">
    <property type="protein sequence ID" value="JAP41853.1"/>
    <property type="molecule type" value="Transcribed_RNA"/>
</dbReference>
<sequence length="816" mass="89196">LHARWRHAIYIDYTTSSANYYHWLRYWIHPLSNKGAKINPVHPSRLIHIKTSSMHMHVRGRKMNIFSARSECMKSVHKRDQGWAWVVLCASFCMQMLVDGTISGYGIIFNGMLKDPYFAQVNYTESQLALPGAIQACLFVTSIGLSSPLVNLFGFRWTASIGGLLAGISMAVGSQFKSIVGVIIFFGFFSGLGLGAVCICAMVSVTYYFEKYRGIASGIAAAGNGVGYILVPLILSTLMEYMDWRKSVLVYGLITACVFFGAAITLRPIEVDLPSPDEMADLEEKQSLLQLPVSPRSRQVSLAYADVGAVLRMLETIQETDMEAGPAAEVVPDDLPDSAKSNTSDLKNFPQKMTAPIDPIPSTGVKPEAGDLRSGAPLIFSSVPVLPTGVIPLKGRGNAQSRRLDPLSLSKRSGDTAKQELTTLGRERRDSLLERVLYNALAGRRSSADQSSEEPYIWGDLYVSNPDGLNIKLSHIPTDLNADSEHRNRRSNRRTRRFTMTLMPMDRPDSLYTASMTTLAWHDRKISQVLSNAEDQVNFLNALEKQTGLSNQLEPALLRPASKSSLAEESFVAPPSLTNAAAVGADTSSRSSLFAESIRPASTASPVASCLRRLVYMFDLTLFTNGTFLILATAFVFVQLAYFVPFVYIFGYAVENGLTRAEMMIMTTVMGVLHILGRLAGGILANVPKVDILLLSIACYFLVSGCHIALPFLQPTFTILTIYAGAFGFLCAVPCPLQPLICVHYLGLHRLTMALGNSNLLKGVGAAVGPIAAAYIKDSTQRWDGVFFWCGACYAMTGCLHAPVYDRGCGKVKKQP</sequence>
<gene>
    <name evidence="3" type="ORF">TR148527</name>
</gene>
<keyword evidence="2" id="KW-1133">Transmembrane helix</keyword>
<dbReference type="SUPFAM" id="SSF103473">
    <property type="entry name" value="MFS general substrate transporter"/>
    <property type="match status" value="2"/>
</dbReference>
<feature type="transmembrane region" description="Helical" evidence="2">
    <location>
        <begin position="722"/>
        <end position="746"/>
    </location>
</feature>
<dbReference type="PANTHER" id="PTHR11360">
    <property type="entry name" value="MONOCARBOXYLATE TRANSPORTER"/>
    <property type="match status" value="1"/>
</dbReference>
<accession>A0A0X3NR22</accession>
<keyword evidence="2" id="KW-0472">Membrane</keyword>
<feature type="region of interest" description="Disordered" evidence="1">
    <location>
        <begin position="324"/>
        <end position="363"/>
    </location>
</feature>
<dbReference type="GO" id="GO:0008028">
    <property type="term" value="F:monocarboxylic acid transmembrane transporter activity"/>
    <property type="evidence" value="ECO:0007669"/>
    <property type="project" value="TreeGrafter"/>
</dbReference>
<evidence type="ECO:0000256" key="1">
    <source>
        <dbReference type="SAM" id="MobiDB-lite"/>
    </source>
</evidence>
<feature type="transmembrane region" description="Helical" evidence="2">
    <location>
        <begin position="248"/>
        <end position="266"/>
    </location>
</feature>
<name>A0A0X3NR22_SCHSO</name>
<evidence type="ECO:0000256" key="2">
    <source>
        <dbReference type="SAM" id="Phobius"/>
    </source>
</evidence>